<dbReference type="HOGENOM" id="CLU_2018948_0_0_1"/>
<dbReference type="Gramene" id="ORUFI08G22270.1">
    <property type="protein sequence ID" value="ORUFI08G22270.1"/>
    <property type="gene ID" value="ORUFI08G22270"/>
</dbReference>
<accession>A0A0E0QKZ5</accession>
<reference evidence="2" key="1">
    <citation type="submission" date="2013-06" db="EMBL/GenBank/DDBJ databases">
        <authorList>
            <person name="Zhao Q."/>
        </authorList>
    </citation>
    <scope>NUCLEOTIDE SEQUENCE</scope>
    <source>
        <strain evidence="2">cv. W1943</strain>
    </source>
</reference>
<dbReference type="AlphaFoldDB" id="A0A0E0QKZ5"/>
<protein>
    <submittedName>
        <fullName evidence="1">Uncharacterized protein</fullName>
    </submittedName>
</protein>
<reference evidence="1" key="2">
    <citation type="submission" date="2015-06" db="UniProtKB">
        <authorList>
            <consortium name="EnsemblPlants"/>
        </authorList>
    </citation>
    <scope>IDENTIFICATION</scope>
</reference>
<evidence type="ECO:0000313" key="2">
    <source>
        <dbReference type="Proteomes" id="UP000008022"/>
    </source>
</evidence>
<dbReference type="Proteomes" id="UP000008022">
    <property type="component" value="Unassembled WGS sequence"/>
</dbReference>
<name>A0A0E0QKZ5_ORYRU</name>
<dbReference type="OMA" id="SRMIAHT"/>
<sequence length="125" mass="13753">MSMNLSGMNSSGLSHAAGSRMIAHTLKITPPISAPSSSARCGTRIGAAGCRRIASLSTAWRLASFGRNLQQPQEAKLNHWYNDVISNHWSLRTNIRLFGLVPFIVTPMLDMPRIISLPFDCLFQL</sequence>
<dbReference type="EnsemblPlants" id="ORUFI08G22270.1">
    <property type="protein sequence ID" value="ORUFI08G22270.1"/>
    <property type="gene ID" value="ORUFI08G22270"/>
</dbReference>
<proteinExistence type="predicted"/>
<evidence type="ECO:0000313" key="1">
    <source>
        <dbReference type="EnsemblPlants" id="ORUFI08G22270.1"/>
    </source>
</evidence>
<organism evidence="1 2">
    <name type="scientific">Oryza rufipogon</name>
    <name type="common">Brownbeard rice</name>
    <name type="synonym">Asian wild rice</name>
    <dbReference type="NCBI Taxonomy" id="4529"/>
    <lineage>
        <taxon>Eukaryota</taxon>
        <taxon>Viridiplantae</taxon>
        <taxon>Streptophyta</taxon>
        <taxon>Embryophyta</taxon>
        <taxon>Tracheophyta</taxon>
        <taxon>Spermatophyta</taxon>
        <taxon>Magnoliopsida</taxon>
        <taxon>Liliopsida</taxon>
        <taxon>Poales</taxon>
        <taxon>Poaceae</taxon>
        <taxon>BOP clade</taxon>
        <taxon>Oryzoideae</taxon>
        <taxon>Oryzeae</taxon>
        <taxon>Oryzinae</taxon>
        <taxon>Oryza</taxon>
    </lineage>
</organism>
<keyword evidence="2" id="KW-1185">Reference proteome</keyword>